<comment type="subcellular location">
    <subcellularLocation>
        <location evidence="1 5 6">Nucleus</location>
    </subcellularLocation>
</comment>
<dbReference type="SMART" id="SM00389">
    <property type="entry name" value="HOX"/>
    <property type="match status" value="1"/>
</dbReference>
<reference evidence="9" key="1">
    <citation type="submission" date="2015-06" db="EMBL/GenBank/DDBJ databases">
        <authorList>
            <person name="Hoefler B.C."/>
            <person name="Straight P.D."/>
        </authorList>
    </citation>
    <scope>NUCLEOTIDE SEQUENCE</scope>
</reference>
<dbReference type="InterPro" id="IPR020479">
    <property type="entry name" value="HD_metazoa"/>
</dbReference>
<keyword evidence="3 5" id="KW-0371">Homeobox</keyword>
<protein>
    <submittedName>
        <fullName evidence="9">Homeobox protein ceh-9</fullName>
    </submittedName>
</protein>
<feature type="compositionally biased region" description="Polar residues" evidence="7">
    <location>
        <begin position="260"/>
        <end position="275"/>
    </location>
</feature>
<feature type="region of interest" description="Disordered" evidence="7">
    <location>
        <begin position="260"/>
        <end position="283"/>
    </location>
</feature>
<keyword evidence="2 5" id="KW-0238">DNA-binding</keyword>
<gene>
    <name evidence="9" type="primary">ceh-9_1</name>
    <name evidence="11" type="synonym">ceh-9_0</name>
    <name evidence="10" type="synonym">ceh-9_3</name>
    <name evidence="10" type="ORF">c0_g2_i3</name>
    <name evidence="11" type="ORF">c0_g2_i4</name>
    <name evidence="9" type="ORF">c0_g2_i5</name>
</gene>
<proteinExistence type="predicted"/>
<dbReference type="AlphaFoldDB" id="A0A0K8U066"/>
<feature type="compositionally biased region" description="Low complexity" evidence="7">
    <location>
        <begin position="576"/>
        <end position="587"/>
    </location>
</feature>
<evidence type="ECO:0000313" key="11">
    <source>
        <dbReference type="EMBL" id="JAI48081.1"/>
    </source>
</evidence>
<evidence type="ECO:0000313" key="10">
    <source>
        <dbReference type="EMBL" id="JAI26075.1"/>
    </source>
</evidence>
<dbReference type="PRINTS" id="PR00024">
    <property type="entry name" value="HOMEOBOX"/>
</dbReference>
<feature type="domain" description="Homeobox" evidence="8">
    <location>
        <begin position="458"/>
        <end position="518"/>
    </location>
</feature>
<feature type="compositionally biased region" description="Basic and acidic residues" evidence="7">
    <location>
        <begin position="769"/>
        <end position="785"/>
    </location>
</feature>
<accession>A0A0K8U066</accession>
<feature type="DNA-binding region" description="Homeobox" evidence="5">
    <location>
        <begin position="460"/>
        <end position="519"/>
    </location>
</feature>
<keyword evidence="4 5" id="KW-0539">Nucleus</keyword>
<dbReference type="GeneID" id="108971744"/>
<evidence type="ECO:0000256" key="4">
    <source>
        <dbReference type="ARBA" id="ARBA00023242"/>
    </source>
</evidence>
<evidence type="ECO:0000256" key="3">
    <source>
        <dbReference type="ARBA" id="ARBA00023155"/>
    </source>
</evidence>
<evidence type="ECO:0000256" key="2">
    <source>
        <dbReference type="ARBA" id="ARBA00023125"/>
    </source>
</evidence>
<feature type="compositionally biased region" description="Basic and acidic residues" evidence="7">
    <location>
        <begin position="845"/>
        <end position="854"/>
    </location>
</feature>
<dbReference type="PROSITE" id="PS00027">
    <property type="entry name" value="HOMEOBOX_1"/>
    <property type="match status" value="1"/>
</dbReference>
<dbReference type="Gene3D" id="1.10.10.60">
    <property type="entry name" value="Homeodomain-like"/>
    <property type="match status" value="1"/>
</dbReference>
<name>A0A0K8U066_BACLA</name>
<feature type="region of interest" description="Disordered" evidence="7">
    <location>
        <begin position="402"/>
        <end position="464"/>
    </location>
</feature>
<feature type="compositionally biased region" description="Acidic residues" evidence="7">
    <location>
        <begin position="834"/>
        <end position="844"/>
    </location>
</feature>
<dbReference type="CTD" id="41747"/>
<evidence type="ECO:0000256" key="1">
    <source>
        <dbReference type="ARBA" id="ARBA00004123"/>
    </source>
</evidence>
<evidence type="ECO:0000313" key="9">
    <source>
        <dbReference type="EMBL" id="JAI19918.1"/>
    </source>
</evidence>
<dbReference type="Pfam" id="PF00046">
    <property type="entry name" value="Homeodomain"/>
    <property type="match status" value="1"/>
</dbReference>
<dbReference type="FunFam" id="1.10.10.60:FF:000440">
    <property type="entry name" value="NK7.1, isoform A"/>
    <property type="match status" value="1"/>
</dbReference>
<organism evidence="9">
    <name type="scientific">Bactrocera latifrons</name>
    <name type="common">Malaysian fruit fly</name>
    <name type="synonym">Chaetodacus latifrons</name>
    <dbReference type="NCBI Taxonomy" id="174628"/>
    <lineage>
        <taxon>Eukaryota</taxon>
        <taxon>Metazoa</taxon>
        <taxon>Ecdysozoa</taxon>
        <taxon>Arthropoda</taxon>
        <taxon>Hexapoda</taxon>
        <taxon>Insecta</taxon>
        <taxon>Pterygota</taxon>
        <taxon>Neoptera</taxon>
        <taxon>Endopterygota</taxon>
        <taxon>Diptera</taxon>
        <taxon>Brachycera</taxon>
        <taxon>Muscomorpha</taxon>
        <taxon>Tephritoidea</taxon>
        <taxon>Tephritidae</taxon>
        <taxon>Bactrocera</taxon>
        <taxon>Bactrocera</taxon>
    </lineage>
</organism>
<dbReference type="CDD" id="cd00086">
    <property type="entry name" value="homeodomain"/>
    <property type="match status" value="1"/>
</dbReference>
<evidence type="ECO:0000256" key="7">
    <source>
        <dbReference type="SAM" id="MobiDB-lite"/>
    </source>
</evidence>
<feature type="compositionally biased region" description="Low complexity" evidence="7">
    <location>
        <begin position="402"/>
        <end position="415"/>
    </location>
</feature>
<dbReference type="PROSITE" id="PS50071">
    <property type="entry name" value="HOMEOBOX_2"/>
    <property type="match status" value="1"/>
</dbReference>
<dbReference type="OrthoDB" id="6159439at2759"/>
<feature type="region of interest" description="Disordered" evidence="7">
    <location>
        <begin position="769"/>
        <end position="854"/>
    </location>
</feature>
<feature type="compositionally biased region" description="Basic residues" evidence="7">
    <location>
        <begin position="671"/>
        <end position="693"/>
    </location>
</feature>
<dbReference type="PANTHER" id="PTHR24340">
    <property type="entry name" value="HOMEOBOX PROTEIN NKX"/>
    <property type="match status" value="1"/>
</dbReference>
<dbReference type="InterPro" id="IPR009057">
    <property type="entry name" value="Homeodomain-like_sf"/>
</dbReference>
<evidence type="ECO:0000256" key="6">
    <source>
        <dbReference type="RuleBase" id="RU000682"/>
    </source>
</evidence>
<dbReference type="EMBL" id="GDHF01026239">
    <property type="protein sequence ID" value="JAI26075.1"/>
    <property type="molecule type" value="Transcribed_RNA"/>
</dbReference>
<feature type="compositionally biased region" description="Polar residues" evidence="7">
    <location>
        <begin position="532"/>
        <end position="546"/>
    </location>
</feature>
<dbReference type="GO" id="GO:0030154">
    <property type="term" value="P:cell differentiation"/>
    <property type="evidence" value="ECO:0007669"/>
    <property type="project" value="TreeGrafter"/>
</dbReference>
<feature type="region of interest" description="Disordered" evidence="7">
    <location>
        <begin position="519"/>
        <end position="607"/>
    </location>
</feature>
<dbReference type="InterPro" id="IPR001356">
    <property type="entry name" value="HD"/>
</dbReference>
<dbReference type="PANTHER" id="PTHR24340:SF70">
    <property type="entry name" value="NK7.1, ISOFORM A"/>
    <property type="match status" value="1"/>
</dbReference>
<dbReference type="GO" id="GO:0000981">
    <property type="term" value="F:DNA-binding transcription factor activity, RNA polymerase II-specific"/>
    <property type="evidence" value="ECO:0007669"/>
    <property type="project" value="InterPro"/>
</dbReference>
<dbReference type="EMBL" id="GDHF01004233">
    <property type="protein sequence ID" value="JAI48081.1"/>
    <property type="molecule type" value="Transcribed_RNA"/>
</dbReference>
<dbReference type="SUPFAM" id="SSF46689">
    <property type="entry name" value="Homeodomain-like"/>
    <property type="match status" value="1"/>
</dbReference>
<feature type="region of interest" description="Disordered" evidence="7">
    <location>
        <begin position="297"/>
        <end position="387"/>
    </location>
</feature>
<feature type="compositionally biased region" description="Pro residues" evidence="7">
    <location>
        <begin position="166"/>
        <end position="180"/>
    </location>
</feature>
<feature type="compositionally biased region" description="Polar residues" evidence="7">
    <location>
        <begin position="352"/>
        <end position="361"/>
    </location>
</feature>
<dbReference type="GO" id="GO:0000978">
    <property type="term" value="F:RNA polymerase II cis-regulatory region sequence-specific DNA binding"/>
    <property type="evidence" value="ECO:0007669"/>
    <property type="project" value="TreeGrafter"/>
</dbReference>
<feature type="compositionally biased region" description="Low complexity" evidence="7">
    <location>
        <begin position="547"/>
        <end position="568"/>
    </location>
</feature>
<dbReference type="GO" id="GO:0005634">
    <property type="term" value="C:nucleus"/>
    <property type="evidence" value="ECO:0007669"/>
    <property type="project" value="UniProtKB-SubCell"/>
</dbReference>
<feature type="compositionally biased region" description="Basic and acidic residues" evidence="7">
    <location>
        <begin position="792"/>
        <end position="801"/>
    </location>
</feature>
<feature type="compositionally biased region" description="Polar residues" evidence="7">
    <location>
        <begin position="648"/>
        <end position="664"/>
    </location>
</feature>
<evidence type="ECO:0000259" key="8">
    <source>
        <dbReference type="PROSITE" id="PS50071"/>
    </source>
</evidence>
<feature type="compositionally biased region" description="Polar residues" evidence="7">
    <location>
        <begin position="429"/>
        <end position="440"/>
    </location>
</feature>
<dbReference type="EMBL" id="GDHF01032396">
    <property type="protein sequence ID" value="JAI19918.1"/>
    <property type="molecule type" value="Transcribed_RNA"/>
</dbReference>
<feature type="region of interest" description="Disordered" evidence="7">
    <location>
        <begin position="163"/>
        <end position="199"/>
    </location>
</feature>
<dbReference type="InterPro" id="IPR050394">
    <property type="entry name" value="Homeobox_NK-like"/>
</dbReference>
<feature type="region of interest" description="Disordered" evidence="7">
    <location>
        <begin position="642"/>
        <end position="693"/>
    </location>
</feature>
<evidence type="ECO:0000256" key="5">
    <source>
        <dbReference type="PROSITE-ProRule" id="PRU00108"/>
    </source>
</evidence>
<dbReference type="InterPro" id="IPR017970">
    <property type="entry name" value="Homeobox_CS"/>
</dbReference>
<sequence>MMPEIDRDAVAEIVSGAHAPLFSTAALLAKEQQKYKSHARLQATLAEQEHLNMAAASSYVYQSPLTIPPHGLPQYNNFNMNNNQIGTLNHNMAAQHLASNHACISPSNKEKLSNLLKVLEPEQRITGNFLQKTLEAAPRSLPGNCSTNGGSNMAYLETACLSAPPLQTPLSPPPPPPPRAKTPHPRRLEPTAVPSLKPSKTHNDLEIKASDNVTESWHPHVYARPPMRPTPHAIADILGWRALASPNQQRTFVPNNVSNNNIAMDESSNSSSNAVVTLPPVPAKSPKSILRNFQQQFAQQPQSPLREPAHMRSTSVSEASEDDASGSIMDQPLDLCVPKKPRELSSPPPHVKQTQILSKTGSSKKDANHTVKSGVKKKKLANASAAGVSVTSAALVGSASSMASSSSMPVPAVSPTGSSDSLMRDKQFPTVSTPPASSSLPAVETTEDDSDSGSTDARRKKKARTTFTGRQIFELEKQFEIKKYLSSSERTEMAKLLNVTETQVKIWFQNRRTKWKKQDNITNSEVAEHKTTNTSKNSSENGKTPNSATTTGSSSTTTTLSAETSSKKSQNHHHSNNGQNNSSANGNTEKSRSATSTELSAKLSAKQTTKIKKQLSALLEKTAKNPTTPSVNNNCSVLVNGGGADSAKPTTVSGSGKATNNNKNAEGAHQHSQHNHQHHSHRIHHSHSLPHHRQHAIPLTVEPAAPLEQTEKLEIKLEESPQHRELQLSILRAASNHSPMQFSDMDFESKLAASKISNALLGSKIHADRTEEARRRKSSSEDKDLQQATGKARTEKILKMETEEEEEGEKEQRETDLNREMDVAQKTAVKSPTTDDDEFEEHVEEDTVMHNVEN</sequence>
<feature type="compositionally biased region" description="Basic and acidic residues" evidence="7">
    <location>
        <begin position="810"/>
        <end position="823"/>
    </location>
</feature>